<feature type="transmembrane region" description="Helical" evidence="1">
    <location>
        <begin position="7"/>
        <end position="26"/>
    </location>
</feature>
<proteinExistence type="predicted"/>
<evidence type="ECO:0000313" key="2">
    <source>
        <dbReference type="EMBL" id="ORY11445.1"/>
    </source>
</evidence>
<keyword evidence="1" id="KW-1133">Transmembrane helix</keyword>
<sequence>MAKASPFSCLLLLRDVMLVLLLLLLVELRRSLEPVVRSAEPEPDSQLAEDVCDDLVDTVRHREGFLLLPVFAMFLLLRFWT</sequence>
<keyword evidence="1" id="KW-0812">Transmembrane</keyword>
<keyword evidence="3" id="KW-1185">Reference proteome</keyword>
<feature type="transmembrane region" description="Helical" evidence="1">
    <location>
        <begin position="64"/>
        <end position="80"/>
    </location>
</feature>
<reference evidence="2 3" key="1">
    <citation type="submission" date="2016-07" db="EMBL/GenBank/DDBJ databases">
        <title>Pervasive Adenine N6-methylation of Active Genes in Fungi.</title>
        <authorList>
            <consortium name="DOE Joint Genome Institute"/>
            <person name="Mondo S.J."/>
            <person name="Dannebaum R.O."/>
            <person name="Kuo R.C."/>
            <person name="Labutti K."/>
            <person name="Haridas S."/>
            <person name="Kuo A."/>
            <person name="Salamov A."/>
            <person name="Ahrendt S.R."/>
            <person name="Lipzen A."/>
            <person name="Sullivan W."/>
            <person name="Andreopoulos W.B."/>
            <person name="Clum A."/>
            <person name="Lindquist E."/>
            <person name="Daum C."/>
            <person name="Ramamoorthy G.K."/>
            <person name="Gryganskyi A."/>
            <person name="Culley D."/>
            <person name="Magnuson J.K."/>
            <person name="James T.Y."/>
            <person name="O'Malley M.A."/>
            <person name="Stajich J.E."/>
            <person name="Spatafora J.W."/>
            <person name="Visel A."/>
            <person name="Grigoriev I.V."/>
        </authorList>
    </citation>
    <scope>NUCLEOTIDE SEQUENCE [LARGE SCALE GENOMIC DNA]</scope>
    <source>
        <strain evidence="2 3">CBS 115471</strain>
    </source>
</reference>
<comment type="caution">
    <text evidence="2">The sequence shown here is derived from an EMBL/GenBank/DDBJ whole genome shotgun (WGS) entry which is preliminary data.</text>
</comment>
<accession>A0A1Y1ZNP9</accession>
<dbReference type="Proteomes" id="UP000193144">
    <property type="component" value="Unassembled WGS sequence"/>
</dbReference>
<name>A0A1Y1ZNP9_9PLEO</name>
<dbReference type="AlphaFoldDB" id="A0A1Y1ZNP9"/>
<evidence type="ECO:0000256" key="1">
    <source>
        <dbReference type="SAM" id="Phobius"/>
    </source>
</evidence>
<keyword evidence="1" id="KW-0472">Membrane</keyword>
<protein>
    <submittedName>
        <fullName evidence="2">Uncharacterized protein</fullName>
    </submittedName>
</protein>
<dbReference type="EMBL" id="MCFA01000061">
    <property type="protein sequence ID" value="ORY11445.1"/>
    <property type="molecule type" value="Genomic_DNA"/>
</dbReference>
<organism evidence="2 3">
    <name type="scientific">Clohesyomyces aquaticus</name>
    <dbReference type="NCBI Taxonomy" id="1231657"/>
    <lineage>
        <taxon>Eukaryota</taxon>
        <taxon>Fungi</taxon>
        <taxon>Dikarya</taxon>
        <taxon>Ascomycota</taxon>
        <taxon>Pezizomycotina</taxon>
        <taxon>Dothideomycetes</taxon>
        <taxon>Pleosporomycetidae</taxon>
        <taxon>Pleosporales</taxon>
        <taxon>Lindgomycetaceae</taxon>
        <taxon>Clohesyomyces</taxon>
    </lineage>
</organism>
<evidence type="ECO:0000313" key="3">
    <source>
        <dbReference type="Proteomes" id="UP000193144"/>
    </source>
</evidence>
<gene>
    <name evidence="2" type="ORF">BCR34DRAFT_565363</name>
</gene>